<sequence>MMNDLEPMPASYPVDRAQSVPRRRSTFSRTYRGLITHHLAPGPDVDERERERRRRVRQDESLRLIDDLTNRPLDPIYLDSNLATHRDTALSKWSMRILCFLVCIGVGFLGSLFVQQLHSDPRREVRASLASQLETSQSNVDTLSGQINDLRSKVEDQSDRLDVTGSSETVLNDEMASGLVKVTGEGITLTASNPIAAANDGANGALPRESAGSHLRVITDGDLQLLVSLLWQSGAEAISINGHRLGVQTSIRTAGGAILVGLDAVSSPYRIEAIGNSGDLSASVGRKRLGALYDAYQNAGITLQVKESKGLTLEAAVVGDLNYARRAE</sequence>
<reference evidence="6" key="1">
    <citation type="submission" date="2017-09" db="EMBL/GenBank/DDBJ databases">
        <authorList>
            <person name="Sela D.A."/>
            <person name="Albert K."/>
        </authorList>
    </citation>
    <scope>NUCLEOTIDE SEQUENCE [LARGE SCALE GENOMIC DNA]</scope>
    <source>
        <strain evidence="6">UMA51805</strain>
    </source>
</reference>
<feature type="coiled-coil region" evidence="2">
    <location>
        <begin position="133"/>
        <end position="160"/>
    </location>
</feature>
<comment type="similarity">
    <text evidence="1">Belongs to the UPF0749 family.</text>
</comment>
<dbReference type="PANTHER" id="PTHR37313:SF1">
    <property type="entry name" value="UPF0749 PROTEIN RV1823"/>
    <property type="match status" value="1"/>
</dbReference>
<dbReference type="PANTHER" id="PTHR37313">
    <property type="entry name" value="UPF0749 PROTEIN RV1825"/>
    <property type="match status" value="1"/>
</dbReference>
<gene>
    <name evidence="5" type="ORF">CPA40_01825</name>
</gene>
<feature type="transmembrane region" description="Helical" evidence="4">
    <location>
        <begin position="93"/>
        <end position="114"/>
    </location>
</feature>
<keyword evidence="4" id="KW-1133">Transmembrane helix</keyword>
<dbReference type="InterPro" id="IPR010273">
    <property type="entry name" value="DUF881"/>
</dbReference>
<dbReference type="Gene3D" id="3.30.70.1880">
    <property type="entry name" value="Protein of unknown function DUF881"/>
    <property type="match status" value="1"/>
</dbReference>
<dbReference type="EMBL" id="NWTX01000002">
    <property type="protein sequence ID" value="PST47086.1"/>
    <property type="molecule type" value="Genomic_DNA"/>
</dbReference>
<protein>
    <recommendedName>
        <fullName evidence="7">DUF881 domain-containing protein</fullName>
    </recommendedName>
</protein>
<keyword evidence="4" id="KW-0472">Membrane</keyword>
<comment type="caution">
    <text evidence="5">The sequence shown here is derived from an EMBL/GenBank/DDBJ whole genome shotgun (WGS) entry which is preliminary data.</text>
</comment>
<keyword evidence="2" id="KW-0175">Coiled coil</keyword>
<accession>A0A2T3GC73</accession>
<evidence type="ECO:0000256" key="2">
    <source>
        <dbReference type="SAM" id="Coils"/>
    </source>
</evidence>
<feature type="region of interest" description="Disordered" evidence="3">
    <location>
        <begin position="1"/>
        <end position="25"/>
    </location>
</feature>
<proteinExistence type="inferred from homology"/>
<keyword evidence="6" id="KW-1185">Reference proteome</keyword>
<dbReference type="Pfam" id="PF05949">
    <property type="entry name" value="DUF881"/>
    <property type="match status" value="1"/>
</dbReference>
<evidence type="ECO:0000256" key="3">
    <source>
        <dbReference type="SAM" id="MobiDB-lite"/>
    </source>
</evidence>
<name>A0A2T3GC73_9BIFI</name>
<reference evidence="5 6" key="2">
    <citation type="submission" date="2018-03" db="EMBL/GenBank/DDBJ databases">
        <title>The comparative genomics of Bifidobacterium callitrichos reflects dietary carbohydrate utilization within the common marmoset gut.</title>
        <authorList>
            <person name="Rani A."/>
        </authorList>
    </citation>
    <scope>NUCLEOTIDE SEQUENCE [LARGE SCALE GENOMIC DNA]</scope>
    <source>
        <strain evidence="5 6">UMA51805</strain>
    </source>
</reference>
<dbReference type="Proteomes" id="UP000240228">
    <property type="component" value="Unassembled WGS sequence"/>
</dbReference>
<organism evidence="5 6">
    <name type="scientific">Bifidobacterium callitrichos</name>
    <dbReference type="NCBI Taxonomy" id="762209"/>
    <lineage>
        <taxon>Bacteria</taxon>
        <taxon>Bacillati</taxon>
        <taxon>Actinomycetota</taxon>
        <taxon>Actinomycetes</taxon>
        <taxon>Bifidobacteriales</taxon>
        <taxon>Bifidobacteriaceae</taxon>
        <taxon>Bifidobacterium</taxon>
    </lineage>
</organism>
<dbReference type="GO" id="GO:0005886">
    <property type="term" value="C:plasma membrane"/>
    <property type="evidence" value="ECO:0007669"/>
    <property type="project" value="TreeGrafter"/>
</dbReference>
<evidence type="ECO:0008006" key="7">
    <source>
        <dbReference type="Google" id="ProtNLM"/>
    </source>
</evidence>
<evidence type="ECO:0000256" key="1">
    <source>
        <dbReference type="ARBA" id="ARBA00009108"/>
    </source>
</evidence>
<evidence type="ECO:0000313" key="6">
    <source>
        <dbReference type="Proteomes" id="UP000240228"/>
    </source>
</evidence>
<dbReference type="AlphaFoldDB" id="A0A2T3GC73"/>
<keyword evidence="4" id="KW-0812">Transmembrane</keyword>
<evidence type="ECO:0000313" key="5">
    <source>
        <dbReference type="EMBL" id="PST47086.1"/>
    </source>
</evidence>
<evidence type="ECO:0000256" key="4">
    <source>
        <dbReference type="SAM" id="Phobius"/>
    </source>
</evidence>